<evidence type="ECO:0000256" key="4">
    <source>
        <dbReference type="ARBA" id="ARBA00022658"/>
    </source>
</evidence>
<dbReference type="InterPro" id="IPR011993">
    <property type="entry name" value="PH-like_dom_sf"/>
</dbReference>
<feature type="region of interest" description="Disordered" evidence="6">
    <location>
        <begin position="120"/>
        <end position="149"/>
    </location>
</feature>
<keyword evidence="11" id="KW-1185">Reference proteome</keyword>
<evidence type="ECO:0000259" key="8">
    <source>
        <dbReference type="PROSITE" id="PS50003"/>
    </source>
</evidence>
<gene>
    <name evidence="10" type="ORF">SPHA_15573</name>
</gene>
<dbReference type="PROSITE" id="PS50010">
    <property type="entry name" value="DH_2"/>
    <property type="match status" value="1"/>
</dbReference>
<dbReference type="InterPro" id="IPR001331">
    <property type="entry name" value="GDS_CDC24_CS"/>
</dbReference>
<evidence type="ECO:0000256" key="1">
    <source>
        <dbReference type="ARBA" id="ARBA00004496"/>
    </source>
</evidence>
<dbReference type="Pfam" id="PF00621">
    <property type="entry name" value="RhoGEF"/>
    <property type="match status" value="1"/>
</dbReference>
<dbReference type="SMART" id="SM00233">
    <property type="entry name" value="PH"/>
    <property type="match status" value="1"/>
</dbReference>
<protein>
    <submittedName>
        <fullName evidence="10">ARHGEF4_29</fullName>
    </submittedName>
</protein>
<dbReference type="PROSITE" id="PS00741">
    <property type="entry name" value="DH_1"/>
    <property type="match status" value="1"/>
</dbReference>
<reference evidence="10" key="1">
    <citation type="submission" date="2021-01" db="EMBL/GenBank/DDBJ databases">
        <authorList>
            <person name="Li R."/>
            <person name="Bekaert M."/>
        </authorList>
    </citation>
    <scope>NUCLEOTIDE SEQUENCE</scope>
    <source>
        <strain evidence="10">Farmed</strain>
    </source>
</reference>
<sequence>MASLSHISFKWPLSLSRTFPLNGLSLSRTFPLNSLSLSRTFSLNGLSHHSIFETENLTYAEALWDHVTMDPDELAFRAGDVIKVTDMLDKDWWWGILDDKEGWFPANFVRLRANQEHHLQEVQKTEGSDASKDSSPNVGKPHQFSVSSEQARTNVINEIITAEREYVRQLDDVLQGYVVQAKKRPDMFPEEKTTTIFGNLEDIYIFSKKFLKSLEVSLKDELHLSEIGHCFIEHKKGFEIYSDYCNNHPHACDQLKELCKNKRYRHFFEGCRLLQEMKQIPLEGFLLTPVQKICKYPLQLAELLKYTSTEHADFQDVGEALDAMKKIACLINERKRRMESIEKIAQWQATVEDWEGPDLLETSSELIYSGELSKVNSSGWTQERYFFLFDHQLIYCRKDLLKKNSFSFRGRIYLDHSKISQVADGRDAQFNVYVKNGWKLHDDKRNKSFLVFSKNAVEKDRWLKAFDEERRKVKSDQENGFTIPANLRKSCVRNSFRKTQPEKPKG</sequence>
<feature type="compositionally biased region" description="Basic and acidic residues" evidence="6">
    <location>
        <begin position="120"/>
        <end position="132"/>
    </location>
</feature>
<evidence type="ECO:0000259" key="7">
    <source>
        <dbReference type="PROSITE" id="PS50002"/>
    </source>
</evidence>
<dbReference type="AlphaFoldDB" id="A0A812BDS1"/>
<dbReference type="Gene3D" id="2.30.29.30">
    <property type="entry name" value="Pleckstrin-homology domain (PH domain)/Phosphotyrosine-binding domain (PTB)"/>
    <property type="match status" value="1"/>
</dbReference>
<keyword evidence="2 5" id="KW-0728">SH3 domain</keyword>
<dbReference type="PROSITE" id="PS50002">
    <property type="entry name" value="SH3"/>
    <property type="match status" value="1"/>
</dbReference>
<dbReference type="InterPro" id="IPR001452">
    <property type="entry name" value="SH3_domain"/>
</dbReference>
<evidence type="ECO:0000313" key="11">
    <source>
        <dbReference type="Proteomes" id="UP000597762"/>
    </source>
</evidence>
<feature type="domain" description="PH" evidence="8">
    <location>
        <begin position="365"/>
        <end position="471"/>
    </location>
</feature>
<dbReference type="Gene3D" id="2.30.30.40">
    <property type="entry name" value="SH3 Domains"/>
    <property type="match status" value="1"/>
</dbReference>
<dbReference type="PANTHER" id="PTHR47544:SF3">
    <property type="entry name" value="RHO GUANINE NUCLEOTIDE EXCHANGE FACTOR 4 ISOFORM X1"/>
    <property type="match status" value="1"/>
</dbReference>
<organism evidence="10 11">
    <name type="scientific">Acanthosepion pharaonis</name>
    <name type="common">Pharaoh cuttlefish</name>
    <name type="synonym">Sepia pharaonis</name>
    <dbReference type="NCBI Taxonomy" id="158019"/>
    <lineage>
        <taxon>Eukaryota</taxon>
        <taxon>Metazoa</taxon>
        <taxon>Spiralia</taxon>
        <taxon>Lophotrochozoa</taxon>
        <taxon>Mollusca</taxon>
        <taxon>Cephalopoda</taxon>
        <taxon>Coleoidea</taxon>
        <taxon>Decapodiformes</taxon>
        <taxon>Sepiida</taxon>
        <taxon>Sepiina</taxon>
        <taxon>Sepiidae</taxon>
        <taxon>Acanthosepion</taxon>
    </lineage>
</organism>
<dbReference type="Gene3D" id="1.20.900.10">
    <property type="entry name" value="Dbl homology (DH) domain"/>
    <property type="match status" value="1"/>
</dbReference>
<dbReference type="InterPro" id="IPR036028">
    <property type="entry name" value="SH3-like_dom_sf"/>
</dbReference>
<dbReference type="CDD" id="cd01224">
    <property type="entry name" value="PH_Collybistin_ASEF"/>
    <property type="match status" value="1"/>
</dbReference>
<comment type="caution">
    <text evidence="10">The sequence shown here is derived from an EMBL/GenBank/DDBJ whole genome shotgun (WGS) entry which is preliminary data.</text>
</comment>
<dbReference type="SUPFAM" id="SSF48065">
    <property type="entry name" value="DBL homology domain (DH-domain)"/>
    <property type="match status" value="1"/>
</dbReference>
<dbReference type="SUPFAM" id="SSF50044">
    <property type="entry name" value="SH3-domain"/>
    <property type="match status" value="1"/>
</dbReference>
<proteinExistence type="predicted"/>
<dbReference type="SMART" id="SM00325">
    <property type="entry name" value="RhoGEF"/>
    <property type="match status" value="1"/>
</dbReference>
<dbReference type="PROSITE" id="PS50003">
    <property type="entry name" value="PH_DOMAIN"/>
    <property type="match status" value="1"/>
</dbReference>
<dbReference type="GO" id="GO:0035556">
    <property type="term" value="P:intracellular signal transduction"/>
    <property type="evidence" value="ECO:0007669"/>
    <property type="project" value="InterPro"/>
</dbReference>
<dbReference type="GO" id="GO:0005737">
    <property type="term" value="C:cytoplasm"/>
    <property type="evidence" value="ECO:0007669"/>
    <property type="project" value="UniProtKB-SubCell"/>
</dbReference>
<dbReference type="EMBL" id="CAHIKZ030000543">
    <property type="protein sequence ID" value="CAE1224963.1"/>
    <property type="molecule type" value="Genomic_DNA"/>
</dbReference>
<dbReference type="Proteomes" id="UP000597762">
    <property type="component" value="Unassembled WGS sequence"/>
</dbReference>
<feature type="domain" description="SH3" evidence="7">
    <location>
        <begin position="55"/>
        <end position="114"/>
    </location>
</feature>
<dbReference type="SUPFAM" id="SSF50729">
    <property type="entry name" value="PH domain-like"/>
    <property type="match status" value="1"/>
</dbReference>
<evidence type="ECO:0000256" key="3">
    <source>
        <dbReference type="ARBA" id="ARBA00022490"/>
    </source>
</evidence>
<dbReference type="Pfam" id="PF00018">
    <property type="entry name" value="SH3_1"/>
    <property type="match status" value="1"/>
</dbReference>
<evidence type="ECO:0000256" key="6">
    <source>
        <dbReference type="SAM" id="MobiDB-lite"/>
    </source>
</evidence>
<dbReference type="CDD" id="cd11828">
    <property type="entry name" value="SH3_ARHGEF9_like"/>
    <property type="match status" value="1"/>
</dbReference>
<name>A0A812BDS1_ACAPH</name>
<dbReference type="Pfam" id="PF22697">
    <property type="entry name" value="SOS1_NGEF_PH"/>
    <property type="match status" value="1"/>
</dbReference>
<evidence type="ECO:0000313" key="10">
    <source>
        <dbReference type="EMBL" id="CAE1224963.1"/>
    </source>
</evidence>
<comment type="subcellular location">
    <subcellularLocation>
        <location evidence="1">Cytoplasm</location>
    </subcellularLocation>
</comment>
<dbReference type="OrthoDB" id="660555at2759"/>
<dbReference type="SMART" id="SM00326">
    <property type="entry name" value="SH3"/>
    <property type="match status" value="1"/>
</dbReference>
<dbReference type="PANTHER" id="PTHR47544">
    <property type="entry name" value="RHO GUANINE NUCLEOTIDE EXCHANGE FACTOR 4"/>
    <property type="match status" value="1"/>
</dbReference>
<keyword evidence="4" id="KW-0344">Guanine-nucleotide releasing factor</keyword>
<dbReference type="InterPro" id="IPR035899">
    <property type="entry name" value="DBL_dom_sf"/>
</dbReference>
<evidence type="ECO:0000256" key="2">
    <source>
        <dbReference type="ARBA" id="ARBA00022443"/>
    </source>
</evidence>
<dbReference type="InterPro" id="IPR000219">
    <property type="entry name" value="DH_dom"/>
</dbReference>
<evidence type="ECO:0000256" key="5">
    <source>
        <dbReference type="PROSITE-ProRule" id="PRU00192"/>
    </source>
</evidence>
<keyword evidence="3" id="KW-0963">Cytoplasm</keyword>
<dbReference type="InterPro" id="IPR001849">
    <property type="entry name" value="PH_domain"/>
</dbReference>
<dbReference type="CDD" id="cd00160">
    <property type="entry name" value="RhoGEF"/>
    <property type="match status" value="1"/>
</dbReference>
<dbReference type="InterPro" id="IPR055251">
    <property type="entry name" value="SOS1_NGEF_PH"/>
</dbReference>
<dbReference type="GO" id="GO:0005085">
    <property type="term" value="F:guanyl-nucleotide exchange factor activity"/>
    <property type="evidence" value="ECO:0007669"/>
    <property type="project" value="UniProtKB-KW"/>
</dbReference>
<evidence type="ECO:0000259" key="9">
    <source>
        <dbReference type="PROSITE" id="PS50010"/>
    </source>
</evidence>
<feature type="domain" description="DH" evidence="9">
    <location>
        <begin position="151"/>
        <end position="334"/>
    </location>
</feature>
<dbReference type="PRINTS" id="PR00452">
    <property type="entry name" value="SH3DOMAIN"/>
</dbReference>
<accession>A0A812BDS1</accession>